<feature type="non-terminal residue" evidence="1">
    <location>
        <position position="1"/>
    </location>
</feature>
<protein>
    <submittedName>
        <fullName evidence="1">Uncharacterized protein</fullName>
    </submittedName>
</protein>
<evidence type="ECO:0000313" key="2">
    <source>
        <dbReference type="Proteomes" id="UP000246991"/>
    </source>
</evidence>
<name>A0A317SXS2_9PEZI</name>
<dbReference type="AlphaFoldDB" id="A0A317SXS2"/>
<reference evidence="1 2" key="1">
    <citation type="submission" date="2018-03" db="EMBL/GenBank/DDBJ databases">
        <title>Genomes of Pezizomycetes fungi and the evolution of truffles.</title>
        <authorList>
            <person name="Murat C."/>
            <person name="Payen T."/>
            <person name="Noel B."/>
            <person name="Kuo A."/>
            <person name="Martin F.M."/>
        </authorList>
    </citation>
    <scope>NUCLEOTIDE SEQUENCE [LARGE SCALE GENOMIC DNA]</scope>
    <source>
        <strain evidence="1">091103-1</strain>
    </source>
</reference>
<organism evidence="1 2">
    <name type="scientific">Tuber magnatum</name>
    <name type="common">white Piedmont truffle</name>
    <dbReference type="NCBI Taxonomy" id="42249"/>
    <lineage>
        <taxon>Eukaryota</taxon>
        <taxon>Fungi</taxon>
        <taxon>Dikarya</taxon>
        <taxon>Ascomycota</taxon>
        <taxon>Pezizomycotina</taxon>
        <taxon>Pezizomycetes</taxon>
        <taxon>Pezizales</taxon>
        <taxon>Tuberaceae</taxon>
        <taxon>Tuber</taxon>
    </lineage>
</organism>
<dbReference type="EMBL" id="PYWC01000010">
    <property type="protein sequence ID" value="PWW79084.1"/>
    <property type="molecule type" value="Genomic_DNA"/>
</dbReference>
<proteinExistence type="predicted"/>
<dbReference type="Proteomes" id="UP000246991">
    <property type="component" value="Unassembled WGS sequence"/>
</dbReference>
<sequence length="68" mass="7856">QDNNTVFFMTTYHNIYEKVIQNQCRPKKTSTNAALIRYVFEENSPTALPIPAFIEDYNFHIGAVDISD</sequence>
<dbReference type="OrthoDB" id="3938054at2759"/>
<keyword evidence="2" id="KW-1185">Reference proteome</keyword>
<evidence type="ECO:0000313" key="1">
    <source>
        <dbReference type="EMBL" id="PWW79084.1"/>
    </source>
</evidence>
<comment type="caution">
    <text evidence="1">The sequence shown here is derived from an EMBL/GenBank/DDBJ whole genome shotgun (WGS) entry which is preliminary data.</text>
</comment>
<gene>
    <name evidence="1" type="ORF">C7212DRAFT_152713</name>
</gene>
<accession>A0A317SXS2</accession>